<dbReference type="PANTHER" id="PTHR45653">
    <property type="entry name" value="DEDICATOR OF CYTOKINESIS"/>
    <property type="match status" value="1"/>
</dbReference>
<dbReference type="Pfam" id="PF16172">
    <property type="entry name" value="DOCK_N"/>
    <property type="match status" value="1"/>
</dbReference>
<organism evidence="4 5">
    <name type="scientific">Polypterus senegalus</name>
    <name type="common">Senegal bichir</name>
    <dbReference type="NCBI Taxonomy" id="55291"/>
    <lineage>
        <taxon>Eukaryota</taxon>
        <taxon>Metazoa</taxon>
        <taxon>Chordata</taxon>
        <taxon>Craniata</taxon>
        <taxon>Vertebrata</taxon>
        <taxon>Euteleostomi</taxon>
        <taxon>Actinopterygii</taxon>
        <taxon>Polypteriformes</taxon>
        <taxon>Polypteridae</taxon>
        <taxon>Polypterus</taxon>
    </lineage>
</organism>
<evidence type="ECO:0000313" key="4">
    <source>
        <dbReference type="EMBL" id="KAG2471119.1"/>
    </source>
</evidence>
<dbReference type="PROSITE" id="PS50002">
    <property type="entry name" value="SH3"/>
    <property type="match status" value="1"/>
</dbReference>
<accession>A0A8X8BYQ5</accession>
<dbReference type="Gene3D" id="2.30.30.40">
    <property type="entry name" value="SH3 Domains"/>
    <property type="match status" value="1"/>
</dbReference>
<dbReference type="SMART" id="SM00326">
    <property type="entry name" value="SH3"/>
    <property type="match status" value="1"/>
</dbReference>
<dbReference type="InterPro" id="IPR032376">
    <property type="entry name" value="DOCK_N"/>
</dbReference>
<reference evidence="4 5" key="1">
    <citation type="journal article" date="2021" name="Cell">
        <title>Tracing the genetic footprints of vertebrate landing in non-teleost ray-finned fishes.</title>
        <authorList>
            <person name="Bi X."/>
            <person name="Wang K."/>
            <person name="Yang L."/>
            <person name="Pan H."/>
            <person name="Jiang H."/>
            <person name="Wei Q."/>
            <person name="Fang M."/>
            <person name="Yu H."/>
            <person name="Zhu C."/>
            <person name="Cai Y."/>
            <person name="He Y."/>
            <person name="Gan X."/>
            <person name="Zeng H."/>
            <person name="Yu D."/>
            <person name="Zhu Y."/>
            <person name="Jiang H."/>
            <person name="Qiu Q."/>
            <person name="Yang H."/>
            <person name="Zhang Y.E."/>
            <person name="Wang W."/>
            <person name="Zhu M."/>
            <person name="He S."/>
            <person name="Zhang G."/>
        </authorList>
    </citation>
    <scope>NUCLEOTIDE SEQUENCE [LARGE SCALE GENOMIC DNA]</scope>
    <source>
        <strain evidence="4">Bchr_013</strain>
    </source>
</reference>
<dbReference type="InterPro" id="IPR042455">
    <property type="entry name" value="DOCK_N_sub1"/>
</dbReference>
<dbReference type="Gene3D" id="1.20.1270.350">
    <property type="entry name" value="Dedicator of cytokinesis N-terminal subdomain"/>
    <property type="match status" value="1"/>
</dbReference>
<sequence>MWTPTEEEKIGVVICNFRGSVPQGLILEIGETVQILEKCEGWYRGFSARKPAIKGIFPASYVHLKKAIVSNRGQYETVTPLEDPIVTEVTSTLQEWAVLWKQLYVNQLSAAGNRAAMWRMSTGAVLIPTTFTITSPTSSCLKSFLRQIEDLSASVSEKLRKAY</sequence>
<dbReference type="Proteomes" id="UP000886611">
    <property type="component" value="Unassembled WGS sequence"/>
</dbReference>
<dbReference type="PANTHER" id="PTHR45653:SF4">
    <property type="entry name" value="DEDICATOR OF CYTOKINESIS PROTEIN 3"/>
    <property type="match status" value="1"/>
</dbReference>
<keyword evidence="1 2" id="KW-0728">SH3 domain</keyword>
<evidence type="ECO:0000256" key="1">
    <source>
        <dbReference type="ARBA" id="ARBA00022443"/>
    </source>
</evidence>
<evidence type="ECO:0000313" key="5">
    <source>
        <dbReference type="Proteomes" id="UP000886611"/>
    </source>
</evidence>
<dbReference type="EMBL" id="JAATIS010000094">
    <property type="protein sequence ID" value="KAG2471119.1"/>
    <property type="molecule type" value="Genomic_DNA"/>
</dbReference>
<dbReference type="AlphaFoldDB" id="A0A8X8BYQ5"/>
<feature type="non-terminal residue" evidence="4">
    <location>
        <position position="1"/>
    </location>
</feature>
<evidence type="ECO:0000256" key="2">
    <source>
        <dbReference type="PROSITE-ProRule" id="PRU00192"/>
    </source>
</evidence>
<dbReference type="GO" id="GO:0007264">
    <property type="term" value="P:small GTPase-mediated signal transduction"/>
    <property type="evidence" value="ECO:0007669"/>
    <property type="project" value="InterPro"/>
</dbReference>
<dbReference type="InterPro" id="IPR036028">
    <property type="entry name" value="SH3-like_dom_sf"/>
</dbReference>
<dbReference type="GO" id="GO:0005085">
    <property type="term" value="F:guanyl-nucleotide exchange factor activity"/>
    <property type="evidence" value="ECO:0007669"/>
    <property type="project" value="InterPro"/>
</dbReference>
<protein>
    <submittedName>
        <fullName evidence="4">DOCK3 protein</fullName>
    </submittedName>
</protein>
<dbReference type="Pfam" id="PF07653">
    <property type="entry name" value="SH3_2"/>
    <property type="match status" value="1"/>
</dbReference>
<feature type="domain" description="SH3" evidence="3">
    <location>
        <begin position="6"/>
        <end position="67"/>
    </location>
</feature>
<keyword evidence="5" id="KW-1185">Reference proteome</keyword>
<dbReference type="SUPFAM" id="SSF50044">
    <property type="entry name" value="SH3-domain"/>
    <property type="match status" value="1"/>
</dbReference>
<feature type="non-terminal residue" evidence="4">
    <location>
        <position position="163"/>
    </location>
</feature>
<name>A0A8X8BYQ5_POLSE</name>
<dbReference type="InterPro" id="IPR001452">
    <property type="entry name" value="SH3_domain"/>
</dbReference>
<dbReference type="GO" id="GO:0031267">
    <property type="term" value="F:small GTPase binding"/>
    <property type="evidence" value="ECO:0007669"/>
    <property type="project" value="TreeGrafter"/>
</dbReference>
<dbReference type="FunFam" id="2.30.30.40:FF:000057">
    <property type="entry name" value="Dedicator of cytokinesis protein 4"/>
    <property type="match status" value="1"/>
</dbReference>
<proteinExistence type="predicted"/>
<dbReference type="InterPro" id="IPR026791">
    <property type="entry name" value="DOCK"/>
</dbReference>
<dbReference type="GO" id="GO:0005886">
    <property type="term" value="C:plasma membrane"/>
    <property type="evidence" value="ECO:0007669"/>
    <property type="project" value="TreeGrafter"/>
</dbReference>
<dbReference type="GO" id="GO:0005737">
    <property type="term" value="C:cytoplasm"/>
    <property type="evidence" value="ECO:0007669"/>
    <property type="project" value="TreeGrafter"/>
</dbReference>
<comment type="caution">
    <text evidence="4">The sequence shown here is derived from an EMBL/GenBank/DDBJ whole genome shotgun (WGS) entry which is preliminary data.</text>
</comment>
<gene>
    <name evidence="4" type="primary">Dock3_2</name>
    <name evidence="4" type="ORF">GTO96_0005140</name>
</gene>
<evidence type="ECO:0000259" key="3">
    <source>
        <dbReference type="PROSITE" id="PS50002"/>
    </source>
</evidence>